<evidence type="ECO:0000313" key="1">
    <source>
        <dbReference type="EMBL" id="HER96013.1"/>
    </source>
</evidence>
<protein>
    <recommendedName>
        <fullName evidence="2">Flagellar assembly protein FliH</fullName>
    </recommendedName>
</protein>
<reference evidence="1" key="1">
    <citation type="journal article" date="2020" name="mSystems">
        <title>Genome- and Community-Level Interaction Insights into Carbon Utilization and Element Cycling Functions of Hydrothermarchaeota in Hydrothermal Sediment.</title>
        <authorList>
            <person name="Zhou Z."/>
            <person name="Liu Y."/>
            <person name="Xu W."/>
            <person name="Pan J."/>
            <person name="Luo Z.H."/>
            <person name="Li M."/>
        </authorList>
    </citation>
    <scope>NUCLEOTIDE SEQUENCE [LARGE SCALE GENOMIC DNA]</scope>
    <source>
        <strain evidence="1">SpSt-143</strain>
    </source>
</reference>
<gene>
    <name evidence="1" type="ORF">ENO59_05795</name>
</gene>
<accession>A0A7V2B0H8</accession>
<dbReference type="AlphaFoldDB" id="A0A7V2B0H8"/>
<evidence type="ECO:0008006" key="2">
    <source>
        <dbReference type="Google" id="ProtNLM"/>
    </source>
</evidence>
<organism evidence="1">
    <name type="scientific">Rhodothermus marinus</name>
    <name type="common">Rhodothermus obamensis</name>
    <dbReference type="NCBI Taxonomy" id="29549"/>
    <lineage>
        <taxon>Bacteria</taxon>
        <taxon>Pseudomonadati</taxon>
        <taxon>Rhodothermota</taxon>
        <taxon>Rhodothermia</taxon>
        <taxon>Rhodothermales</taxon>
        <taxon>Rhodothermaceae</taxon>
        <taxon>Rhodothermus</taxon>
    </lineage>
</organism>
<dbReference type="EMBL" id="DSGB01000004">
    <property type="protein sequence ID" value="HER96013.1"/>
    <property type="molecule type" value="Genomic_DNA"/>
</dbReference>
<comment type="caution">
    <text evidence="1">The sequence shown here is derived from an EMBL/GenBank/DDBJ whole genome shotgun (WGS) entry which is preliminary data.</text>
</comment>
<name>A0A7V2B0H8_RHOMR</name>
<sequence length="283" mass="32301">MARLISLVEHLKTQPERPFPPRLTKTQLRVPADPEETQAFRHHGLLRRQQARQAQPIEIDAGEWMQTENIFRISAEENDPPPQDAMDESALKAKLEAEWQQKLEVAIAQARAEGEAAGRAAAETEWRERLLRLQAEWADELERLRQAWYAYTRQLEPMLVEIALEVAEALLDAPLPESLKGVSARVLAEAVEQLARETPIEISIHPVDFLRLQEQGVIAQLESRHPELRWQLNPALKEGDWVVQTPSAMRRNIRQELLQTLRQRLGLLPAVPEASDQAPDNHA</sequence>
<proteinExistence type="predicted"/>